<dbReference type="Proteomes" id="UP000000249">
    <property type="component" value="Chromosome 1"/>
</dbReference>
<dbReference type="KEGG" id="vco:VC0395_A2364"/>
<dbReference type="GO" id="GO:0006310">
    <property type="term" value="P:DNA recombination"/>
    <property type="evidence" value="ECO:0007669"/>
    <property type="project" value="UniProtKB-KW"/>
</dbReference>
<dbReference type="InterPro" id="IPR013762">
    <property type="entry name" value="Integrase-like_cat_sf"/>
</dbReference>
<dbReference type="GO" id="GO:0015074">
    <property type="term" value="P:DNA integration"/>
    <property type="evidence" value="ECO:0007669"/>
    <property type="project" value="InterPro"/>
</dbReference>
<dbReference type="EMBL" id="CP000627">
    <property type="protein sequence ID" value="ABQ20798.1"/>
    <property type="molecule type" value="Genomic_DNA"/>
</dbReference>
<dbReference type="KEGG" id="vcr:VC395_0023"/>
<dbReference type="InterPro" id="IPR011010">
    <property type="entry name" value="DNA_brk_join_enz"/>
</dbReference>
<organism evidence="2 3">
    <name type="scientific">Vibrio cholerae serotype O1 (strain ATCC 39541 / Classical Ogawa 395 / O395)</name>
    <dbReference type="NCBI Taxonomy" id="345073"/>
    <lineage>
        <taxon>Bacteria</taxon>
        <taxon>Pseudomonadati</taxon>
        <taxon>Pseudomonadota</taxon>
        <taxon>Gammaproteobacteria</taxon>
        <taxon>Vibrionales</taxon>
        <taxon>Vibrionaceae</taxon>
        <taxon>Vibrio</taxon>
    </lineage>
</organism>
<accession>A0A0H3AKR2</accession>
<name>A0A0H3AKR2_VIBC3</name>
<dbReference type="eggNOG" id="COG0582">
    <property type="taxonomic scope" value="Bacteria"/>
</dbReference>
<evidence type="ECO:0000313" key="3">
    <source>
        <dbReference type="Proteomes" id="UP000000249"/>
    </source>
</evidence>
<dbReference type="SUPFAM" id="SSF56349">
    <property type="entry name" value="DNA breaking-rejoining enzymes"/>
    <property type="match status" value="1"/>
</dbReference>
<dbReference type="GO" id="GO:0003677">
    <property type="term" value="F:DNA binding"/>
    <property type="evidence" value="ECO:0007669"/>
    <property type="project" value="InterPro"/>
</dbReference>
<dbReference type="AlphaFoldDB" id="A0A0H3AKR2"/>
<dbReference type="RefSeq" id="WP_000955020.1">
    <property type="nucleotide sequence ID" value="NC_009457.1"/>
</dbReference>
<proteinExistence type="predicted"/>
<dbReference type="PATRIC" id="fig|345073.21.peg.24"/>
<keyword evidence="1" id="KW-0233">DNA recombination</keyword>
<evidence type="ECO:0000313" key="2">
    <source>
        <dbReference type="EMBL" id="ABQ20798.1"/>
    </source>
</evidence>
<evidence type="ECO:0000256" key="1">
    <source>
        <dbReference type="ARBA" id="ARBA00023172"/>
    </source>
</evidence>
<dbReference type="Gene3D" id="1.10.443.10">
    <property type="entry name" value="Intergrase catalytic core"/>
    <property type="match status" value="1"/>
</dbReference>
<protein>
    <submittedName>
        <fullName evidence="2">Site-specific recombinase, phage integrase family protein</fullName>
    </submittedName>
</protein>
<gene>
    <name evidence="2" type="ordered locus">VC0395_A2364</name>
</gene>
<dbReference type="OrthoDB" id="8768428at2"/>
<reference evidence="2 3" key="1">
    <citation type="submission" date="2007-03" db="EMBL/GenBank/DDBJ databases">
        <authorList>
            <person name="Heidelberg J."/>
        </authorList>
    </citation>
    <scope>NUCLEOTIDE SEQUENCE [LARGE SCALE GENOMIC DNA]</scope>
    <source>
        <strain evidence="3">ATCC 39541 / Classical Ogawa 395 / O395</strain>
    </source>
</reference>
<sequence>MLTFENPQNLDLTLGAMRSIGDQEDYLQQVLLPALLRGNWEELDKMVVYQDEKKTILFEEDLWAFRESACKAKGIANLYFNIELEQGENVIALRQNERHLVNQMKCAALAYMWFSAKHIELGSIKTKVNVLRNDIAQLIKRGITSFEELNLEHLEILVDEGCFEISKSHPFRGLNSFPALKGLLPFKVNFSHLTHKMFNTRPEVSEGKLVIPPRIYFSALTEYSKDVVNAYGLRDEIEQAVEKMISYYDNEVINRTLKIRNGYSYSPIKGYRKTWERFTQALDNEGVALADKGEDPRWMKIFISLETFIEPRQSVIKNFKVWIGDTCYGWSDFKRYLVGLSAKASWLCLALSGMRVDELYKISPVYGTQKMMFDKNGCESDTGNETIYFLSTRQSKITLNSQTKNDTFVTTEMGWKAFHVLNSIHTPYRNRFPEKDRHRMFANLANNQYFKPVKKAALGKSIKNNFNKDKFDFILTVEDMGYLQASDPAQKSFKLGDKFHFTTHQTRRSLAYYLIGYELCSFPALKQQLSHLSMAMTRWYARNAHSFEQLYSEISKERITQKAEIFARIYQKMANGERIAGGKGQAMVAEISREGESYFENGVNKRKLSIDYWIDQLTNGKAHLHAVAPSMYCTNTQCSMRINIDLSECVDCEYDFIENAVYAESSRMDAMRNIEFLKECGDLNSSAATKYFMQVKAAEAIMDDLGFDHDKYEFAEDVRSLVINTIMVA</sequence>